<dbReference type="GO" id="GO:0016887">
    <property type="term" value="F:ATP hydrolysis activity"/>
    <property type="evidence" value="ECO:0007669"/>
    <property type="project" value="InterPro"/>
</dbReference>
<dbReference type="SUPFAM" id="SSF52540">
    <property type="entry name" value="P-loop containing nucleoside triphosphate hydrolases"/>
    <property type="match status" value="1"/>
</dbReference>
<organism evidence="5 6">
    <name type="scientific">Araneus ventricosus</name>
    <name type="common">Orbweaver spider</name>
    <name type="synonym">Epeira ventricosa</name>
    <dbReference type="NCBI Taxonomy" id="182803"/>
    <lineage>
        <taxon>Eukaryota</taxon>
        <taxon>Metazoa</taxon>
        <taxon>Ecdysozoa</taxon>
        <taxon>Arthropoda</taxon>
        <taxon>Chelicerata</taxon>
        <taxon>Arachnida</taxon>
        <taxon>Araneae</taxon>
        <taxon>Araneomorphae</taxon>
        <taxon>Entelegynae</taxon>
        <taxon>Araneoidea</taxon>
        <taxon>Araneidae</taxon>
        <taxon>Araneus</taxon>
    </lineage>
</organism>
<dbReference type="Pfam" id="PF00005">
    <property type="entry name" value="ABC_tran"/>
    <property type="match status" value="1"/>
</dbReference>
<keyword evidence="5" id="KW-0067">ATP-binding</keyword>
<feature type="non-terminal residue" evidence="5">
    <location>
        <position position="327"/>
    </location>
</feature>
<feature type="coiled-coil region" evidence="1">
    <location>
        <begin position="207"/>
        <end position="250"/>
    </location>
</feature>
<dbReference type="GO" id="GO:0140359">
    <property type="term" value="F:ABC-type transporter activity"/>
    <property type="evidence" value="ECO:0007669"/>
    <property type="project" value="InterPro"/>
</dbReference>
<gene>
    <name evidence="5" type="primary">ABCA3_22</name>
    <name evidence="4" type="synonym">ABCA3_10</name>
    <name evidence="5" type="ORF">AVEN_161222_1</name>
    <name evidence="4" type="ORF">AVEN_48067_1</name>
</gene>
<accession>A0A4Y2WKI3</accession>
<reference evidence="5 6" key="1">
    <citation type="journal article" date="2019" name="Sci. Rep.">
        <title>Orb-weaving spider Araneus ventricosus genome elucidates the spidroin gene catalogue.</title>
        <authorList>
            <person name="Kono N."/>
            <person name="Nakamura H."/>
            <person name="Ohtoshi R."/>
            <person name="Moran D.A.P."/>
            <person name="Shinohara A."/>
            <person name="Yoshida Y."/>
            <person name="Fujiwara M."/>
            <person name="Mori M."/>
            <person name="Tomita M."/>
            <person name="Arakawa K."/>
        </authorList>
    </citation>
    <scope>NUCLEOTIDE SEQUENCE [LARGE SCALE GENOMIC DNA]</scope>
</reference>
<dbReference type="AlphaFoldDB" id="A0A4Y2WKI3"/>
<dbReference type="Gene3D" id="3.40.50.300">
    <property type="entry name" value="P-loop containing nucleotide triphosphate hydrolases"/>
    <property type="match status" value="1"/>
</dbReference>
<evidence type="ECO:0000259" key="3">
    <source>
        <dbReference type="Pfam" id="PF00005"/>
    </source>
</evidence>
<evidence type="ECO:0000313" key="5">
    <source>
        <dbReference type="EMBL" id="GBO36457.1"/>
    </source>
</evidence>
<keyword evidence="2" id="KW-0472">Membrane</keyword>
<evidence type="ECO:0000256" key="1">
    <source>
        <dbReference type="SAM" id="Coils"/>
    </source>
</evidence>
<keyword evidence="2" id="KW-1133">Transmembrane helix</keyword>
<sequence>MRALETERKFSNWLLDISEGKSGDNVMLPDICYPSEQNTVKQLLDDLNLSTIMPEELKGRAILVVTNDASIGVGCSSLLKSILLTIPFAAGTERRINQAVWALRIVPAFSLSWGMSNLFGVAFDNAFCETVPPDALALNCNSSIIDKNNPIFKCCKGICGDDCLKQVSPFGWSEEACGHDMFMIFIDGCLYFIILLLLETGAIASLYRDAKVQMRKLRRSVHNLITQESIVEDSDVLEEEERTLNVLEARSAYGEEALLVSELTKVYKTFYAANHLTFGIHQEECFGLLGVNGAGKTTTFRMLTGDCYPTEGNAFIQNVSVRKNLKK</sequence>
<feature type="domain" description="ABC transporter" evidence="3">
    <location>
        <begin position="274"/>
        <end position="323"/>
    </location>
</feature>
<dbReference type="InterPro" id="IPR026082">
    <property type="entry name" value="ABCA"/>
</dbReference>
<dbReference type="PANTHER" id="PTHR19229:SF250">
    <property type="entry name" value="ABC TRANSPORTER DOMAIN-CONTAINING PROTEIN-RELATED"/>
    <property type="match status" value="1"/>
</dbReference>
<keyword evidence="2" id="KW-0812">Transmembrane</keyword>
<proteinExistence type="predicted"/>
<name>A0A4Y2WKI3_ARAVE</name>
<dbReference type="PANTHER" id="PTHR19229">
    <property type="entry name" value="ATP-BINDING CASSETTE TRANSPORTER SUBFAMILY A ABCA"/>
    <property type="match status" value="1"/>
</dbReference>
<dbReference type="GO" id="GO:0016020">
    <property type="term" value="C:membrane"/>
    <property type="evidence" value="ECO:0007669"/>
    <property type="project" value="InterPro"/>
</dbReference>
<dbReference type="EMBL" id="BGPR01060588">
    <property type="protein sequence ID" value="GBO36420.1"/>
    <property type="molecule type" value="Genomic_DNA"/>
</dbReference>
<dbReference type="InterPro" id="IPR027417">
    <property type="entry name" value="P-loop_NTPase"/>
</dbReference>
<dbReference type="GO" id="GO:0005319">
    <property type="term" value="F:lipid transporter activity"/>
    <property type="evidence" value="ECO:0007669"/>
    <property type="project" value="TreeGrafter"/>
</dbReference>
<dbReference type="Proteomes" id="UP000499080">
    <property type="component" value="Unassembled WGS sequence"/>
</dbReference>
<keyword evidence="1" id="KW-0175">Coiled coil</keyword>
<evidence type="ECO:0000313" key="4">
    <source>
        <dbReference type="EMBL" id="GBO36420.1"/>
    </source>
</evidence>
<dbReference type="OrthoDB" id="6463133at2759"/>
<evidence type="ECO:0000313" key="6">
    <source>
        <dbReference type="Proteomes" id="UP000499080"/>
    </source>
</evidence>
<keyword evidence="6" id="KW-1185">Reference proteome</keyword>
<protein>
    <submittedName>
        <fullName evidence="5">ATP-binding cassette sub-family A member 3</fullName>
    </submittedName>
</protein>
<dbReference type="EMBL" id="BGPR01060634">
    <property type="protein sequence ID" value="GBO36457.1"/>
    <property type="molecule type" value="Genomic_DNA"/>
</dbReference>
<comment type="caution">
    <text evidence="5">The sequence shown here is derived from an EMBL/GenBank/DDBJ whole genome shotgun (WGS) entry which is preliminary data.</text>
</comment>
<dbReference type="InterPro" id="IPR003439">
    <property type="entry name" value="ABC_transporter-like_ATP-bd"/>
</dbReference>
<feature type="transmembrane region" description="Helical" evidence="2">
    <location>
        <begin position="182"/>
        <end position="207"/>
    </location>
</feature>
<keyword evidence="5" id="KW-0547">Nucleotide-binding</keyword>
<dbReference type="GO" id="GO:0005524">
    <property type="term" value="F:ATP binding"/>
    <property type="evidence" value="ECO:0007669"/>
    <property type="project" value="UniProtKB-KW"/>
</dbReference>
<evidence type="ECO:0000256" key="2">
    <source>
        <dbReference type="SAM" id="Phobius"/>
    </source>
</evidence>